<dbReference type="Pfam" id="PF01925">
    <property type="entry name" value="TauE"/>
    <property type="match status" value="1"/>
</dbReference>
<feature type="transmembrane region" description="Helical" evidence="8">
    <location>
        <begin position="7"/>
        <end position="30"/>
    </location>
</feature>
<keyword evidence="5 8" id="KW-0812">Transmembrane</keyword>
<accession>A0ABX2DDU4</accession>
<gene>
    <name evidence="9" type="ORF">HQN85_07745</name>
</gene>
<evidence type="ECO:0000256" key="3">
    <source>
        <dbReference type="ARBA" id="ARBA00022448"/>
    </source>
</evidence>
<dbReference type="Proteomes" id="UP000762110">
    <property type="component" value="Unassembled WGS sequence"/>
</dbReference>
<dbReference type="InterPro" id="IPR002781">
    <property type="entry name" value="TM_pro_TauE-like"/>
</dbReference>
<evidence type="ECO:0000313" key="10">
    <source>
        <dbReference type="Proteomes" id="UP000762110"/>
    </source>
</evidence>
<evidence type="ECO:0000256" key="6">
    <source>
        <dbReference type="ARBA" id="ARBA00022989"/>
    </source>
</evidence>
<evidence type="ECO:0000256" key="5">
    <source>
        <dbReference type="ARBA" id="ARBA00022692"/>
    </source>
</evidence>
<keyword evidence="10" id="KW-1185">Reference proteome</keyword>
<keyword evidence="3" id="KW-0813">Transport</keyword>
<feature type="transmembrane region" description="Helical" evidence="8">
    <location>
        <begin position="127"/>
        <end position="147"/>
    </location>
</feature>
<feature type="transmembrane region" description="Helical" evidence="8">
    <location>
        <begin position="74"/>
        <end position="93"/>
    </location>
</feature>
<evidence type="ECO:0000256" key="4">
    <source>
        <dbReference type="ARBA" id="ARBA00022475"/>
    </source>
</evidence>
<dbReference type="PANTHER" id="PTHR30269">
    <property type="entry name" value="TRANSMEMBRANE PROTEIN YFCA"/>
    <property type="match status" value="1"/>
</dbReference>
<keyword evidence="4 8" id="KW-1003">Cell membrane</keyword>
<comment type="caution">
    <text evidence="9">The sequence shown here is derived from an EMBL/GenBank/DDBJ whole genome shotgun (WGS) entry which is preliminary data.</text>
</comment>
<dbReference type="InterPro" id="IPR052017">
    <property type="entry name" value="TSUP"/>
</dbReference>
<dbReference type="PANTHER" id="PTHR30269:SF37">
    <property type="entry name" value="MEMBRANE TRANSPORTER PROTEIN"/>
    <property type="match status" value="1"/>
</dbReference>
<evidence type="ECO:0000256" key="2">
    <source>
        <dbReference type="ARBA" id="ARBA00009142"/>
    </source>
</evidence>
<comment type="subcellular location">
    <subcellularLocation>
        <location evidence="1 8">Cell membrane</location>
        <topology evidence="1 8">Multi-pass membrane protein</topology>
    </subcellularLocation>
</comment>
<name>A0ABX2DDU4_9SPHI</name>
<feature type="transmembrane region" description="Helical" evidence="8">
    <location>
        <begin position="191"/>
        <end position="208"/>
    </location>
</feature>
<feature type="transmembrane region" description="Helical" evidence="8">
    <location>
        <begin position="99"/>
        <end position="115"/>
    </location>
</feature>
<protein>
    <recommendedName>
        <fullName evidence="8">Probable membrane transporter protein</fullName>
    </recommendedName>
</protein>
<proteinExistence type="inferred from homology"/>
<dbReference type="EMBL" id="JABMKV010000002">
    <property type="protein sequence ID" value="NQX31613.1"/>
    <property type="molecule type" value="Genomic_DNA"/>
</dbReference>
<evidence type="ECO:0000256" key="1">
    <source>
        <dbReference type="ARBA" id="ARBA00004651"/>
    </source>
</evidence>
<organism evidence="9 10">
    <name type="scientific">Pedobacter boryungensis</name>
    <dbReference type="NCBI Taxonomy" id="869962"/>
    <lineage>
        <taxon>Bacteria</taxon>
        <taxon>Pseudomonadati</taxon>
        <taxon>Bacteroidota</taxon>
        <taxon>Sphingobacteriia</taxon>
        <taxon>Sphingobacteriales</taxon>
        <taxon>Sphingobacteriaceae</taxon>
        <taxon>Pedobacter</taxon>
    </lineage>
</organism>
<keyword evidence="6 8" id="KW-1133">Transmembrane helix</keyword>
<keyword evidence="7 8" id="KW-0472">Membrane</keyword>
<reference evidence="9 10" key="1">
    <citation type="submission" date="2020-05" db="EMBL/GenBank/DDBJ databases">
        <title>Description of Pedobacter foliorum sp. nov.</title>
        <authorList>
            <person name="Qi S."/>
            <person name="Carlier A."/>
            <person name="Cnockaert M."/>
            <person name="Vandamme P."/>
        </authorList>
    </citation>
    <scope>NUCLEOTIDE SEQUENCE [LARGE SCALE GENOMIC DNA]</scope>
    <source>
        <strain evidence="9 10">LMG 31300</strain>
    </source>
</reference>
<comment type="similarity">
    <text evidence="2 8">Belongs to the 4-toluene sulfonate uptake permease (TSUP) (TC 2.A.102) family.</text>
</comment>
<evidence type="ECO:0000256" key="7">
    <source>
        <dbReference type="ARBA" id="ARBA00023136"/>
    </source>
</evidence>
<evidence type="ECO:0000313" key="9">
    <source>
        <dbReference type="EMBL" id="NQX31613.1"/>
    </source>
</evidence>
<sequence>MMEKYWLFYLLALVAEIIGTVSGFGSSILFIPLASLFFDFKLVLGITAIFHIFSNLSKIYLFKNGIDKRIALKMGIPAIIAVIIGALITNFLPQKELEIMMSIAIFFLGLYLLLNTNKKLKDTNSNLINGGIASGFLAGLVGTGGAIRGLTLTAFGLEKDVFIATSALIDLGVDTSRAMVYAANGYVRKEFLIMLPFLLAISFAGTWIGKKVLAHIPQNYFKKVVLVVILLTSLIQLLISVLDALK</sequence>
<feature type="transmembrane region" description="Helical" evidence="8">
    <location>
        <begin position="220"/>
        <end position="242"/>
    </location>
</feature>
<evidence type="ECO:0000256" key="8">
    <source>
        <dbReference type="RuleBase" id="RU363041"/>
    </source>
</evidence>